<dbReference type="Proteomes" id="UP000470404">
    <property type="component" value="Unassembled WGS sequence"/>
</dbReference>
<dbReference type="Pfam" id="PF00149">
    <property type="entry name" value="Metallophos"/>
    <property type="match status" value="1"/>
</dbReference>
<dbReference type="GO" id="GO:0042545">
    <property type="term" value="P:cell wall modification"/>
    <property type="evidence" value="ECO:0007669"/>
    <property type="project" value="TreeGrafter"/>
</dbReference>
<proteinExistence type="predicted"/>
<dbReference type="Proteomes" id="UP000199137">
    <property type="component" value="Unassembled WGS sequence"/>
</dbReference>
<dbReference type="InterPro" id="IPR051693">
    <property type="entry name" value="UPF0046_metallophosphoest"/>
</dbReference>
<dbReference type="EMBL" id="JAAGNC010000115">
    <property type="protein sequence ID" value="NEC58404.1"/>
    <property type="molecule type" value="Genomic_DNA"/>
</dbReference>
<dbReference type="Gene3D" id="3.60.21.10">
    <property type="match status" value="2"/>
</dbReference>
<reference evidence="2 5" key="2">
    <citation type="submission" date="2020-01" db="EMBL/GenBank/DDBJ databases">
        <title>Insect and environment-associated Actinomycetes.</title>
        <authorList>
            <person name="Currrie C."/>
            <person name="Chevrette M."/>
            <person name="Carlson C."/>
            <person name="Stubbendieck R."/>
            <person name="Wendt-Pienkowski E."/>
        </authorList>
    </citation>
    <scope>NUCLEOTIDE SEQUENCE [LARGE SCALE GENOMIC DNA]</scope>
    <source>
        <strain evidence="2 5">SID8386</strain>
    </source>
</reference>
<dbReference type="STRING" id="112413.SAMN05421854_12831"/>
<dbReference type="InterPro" id="IPR029052">
    <property type="entry name" value="Metallo-depent_PP-like"/>
</dbReference>
<dbReference type="InterPro" id="IPR004843">
    <property type="entry name" value="Calcineurin-like_PHP"/>
</dbReference>
<feature type="domain" description="Calcineurin-like phosphoesterase" evidence="1">
    <location>
        <begin position="1"/>
        <end position="235"/>
    </location>
</feature>
<protein>
    <submittedName>
        <fullName evidence="2">Metallophosphoesterase</fullName>
    </submittedName>
    <submittedName>
        <fullName evidence="3">Predicted phosphoesterase</fullName>
    </submittedName>
</protein>
<sequence length="264" mass="28996">MRVHVVSDVHGNADALKRAGDGADALVVLGDLLDFVDYHDHDKGIMGVLFGAEKVGEFARLRREGTRDETVAYSRTLWATLDDPAAAVDEAVREQYSTLFASMTAPTYAIPGNVDAPSAWPEFAGEGVHLVDGEVVSIGGLRFGFAGGAVLPDGVLPRPRKGAAWRPYLRAREEFDAAVSLLDEVDVLCTHIPPAVPELTYDVVARRAELGSKALLDLIRRQRPRWSVFGHVHQPLAVRRRVGHTECRNVGHFKETGQPYVLRW</sequence>
<keyword evidence="5" id="KW-1185">Reference proteome</keyword>
<evidence type="ECO:0000313" key="4">
    <source>
        <dbReference type="Proteomes" id="UP000199137"/>
    </source>
</evidence>
<dbReference type="GO" id="GO:0016787">
    <property type="term" value="F:hydrolase activity"/>
    <property type="evidence" value="ECO:0007669"/>
    <property type="project" value="InterPro"/>
</dbReference>
<dbReference type="EMBL" id="FOWC01000028">
    <property type="protein sequence ID" value="SFQ80715.1"/>
    <property type="molecule type" value="Genomic_DNA"/>
</dbReference>
<evidence type="ECO:0000259" key="1">
    <source>
        <dbReference type="Pfam" id="PF00149"/>
    </source>
</evidence>
<dbReference type="PANTHER" id="PTHR12905">
    <property type="entry name" value="METALLOPHOSPHOESTERASE"/>
    <property type="match status" value="1"/>
</dbReference>
<dbReference type="AlphaFoldDB" id="A0A1I6BIF9"/>
<dbReference type="OrthoDB" id="3569607at2"/>
<name>A0A1I6BIF9_9PSEU</name>
<reference evidence="3 4" key="1">
    <citation type="submission" date="2016-10" db="EMBL/GenBank/DDBJ databases">
        <authorList>
            <person name="de Groot N.N."/>
        </authorList>
    </citation>
    <scope>NUCLEOTIDE SEQUENCE [LARGE SCALE GENOMIC DNA]</scope>
    <source>
        <strain evidence="3 4">DSM 44637</strain>
    </source>
</reference>
<dbReference type="PANTHER" id="PTHR12905:SF0">
    <property type="entry name" value="CALCINEURIN-LIKE PHOSPHOESTERASE DOMAIN-CONTAINING PROTEIN"/>
    <property type="match status" value="1"/>
</dbReference>
<accession>A0A1I6BIF9</accession>
<dbReference type="SUPFAM" id="SSF56300">
    <property type="entry name" value="Metallo-dependent phosphatases"/>
    <property type="match status" value="1"/>
</dbReference>
<organism evidence="3 4">
    <name type="scientific">Amycolatopsis rubida</name>
    <dbReference type="NCBI Taxonomy" id="112413"/>
    <lineage>
        <taxon>Bacteria</taxon>
        <taxon>Bacillati</taxon>
        <taxon>Actinomycetota</taxon>
        <taxon>Actinomycetes</taxon>
        <taxon>Pseudonocardiales</taxon>
        <taxon>Pseudonocardiaceae</taxon>
        <taxon>Amycolatopsis</taxon>
    </lineage>
</organism>
<evidence type="ECO:0000313" key="3">
    <source>
        <dbReference type="EMBL" id="SFQ80715.1"/>
    </source>
</evidence>
<gene>
    <name evidence="2" type="ORF">G3I59_23030</name>
    <name evidence="3" type="ORF">SAMN05421854_12831</name>
</gene>
<dbReference type="RefSeq" id="WP_037809840.1">
    <property type="nucleotide sequence ID" value="NZ_FOWC01000028.1"/>
</dbReference>
<evidence type="ECO:0000313" key="5">
    <source>
        <dbReference type="Proteomes" id="UP000470404"/>
    </source>
</evidence>
<evidence type="ECO:0000313" key="2">
    <source>
        <dbReference type="EMBL" id="NEC58404.1"/>
    </source>
</evidence>